<dbReference type="Pfam" id="PF10671">
    <property type="entry name" value="TcpQ"/>
    <property type="match status" value="1"/>
</dbReference>
<evidence type="ECO:0000259" key="1">
    <source>
        <dbReference type="Pfam" id="PF10671"/>
    </source>
</evidence>
<accession>A0A2S9X5E7</accession>
<evidence type="ECO:0000313" key="3">
    <source>
        <dbReference type="Proteomes" id="UP000239469"/>
    </source>
</evidence>
<name>A0A2S9X5E7_9NEIS</name>
<dbReference type="Proteomes" id="UP000239469">
    <property type="component" value="Unassembled WGS sequence"/>
</dbReference>
<gene>
    <name evidence="2" type="ORF">BUE93_09260</name>
</gene>
<dbReference type="AlphaFoldDB" id="A0A2S9X5E7"/>
<dbReference type="Gene3D" id="3.55.50.70">
    <property type="match status" value="1"/>
</dbReference>
<dbReference type="InterPro" id="IPR018927">
    <property type="entry name" value="Pilus_synth_Q_C"/>
</dbReference>
<reference evidence="2 3" key="1">
    <citation type="submission" date="2017-01" db="EMBL/GenBank/DDBJ databases">
        <title>New insights into the genetic diversity of Chromobacterium isolated from tropical freshwater lake.</title>
        <authorList>
            <person name="Santos A.B."/>
            <person name="Nascimento A.M."/>
            <person name="Da Silva P.C."/>
        </authorList>
    </citation>
    <scope>NUCLEOTIDE SEQUENCE [LARGE SCALE GENOMIC DNA]</scope>
    <source>
        <strain evidence="2 3">56AF</strain>
    </source>
</reference>
<evidence type="ECO:0000313" key="2">
    <source>
        <dbReference type="EMBL" id="PRP70952.1"/>
    </source>
</evidence>
<comment type="caution">
    <text evidence="2">The sequence shown here is derived from an EMBL/GenBank/DDBJ whole genome shotgun (WGS) entry which is preliminary data.</text>
</comment>
<sequence>MEWEIVSGRDLKVQLDDWANKAGWQLVWEVEYDYTIRNGAIFSGEFVEVVTHLFESLRDVSPKLYPTLYKGNKVLLVRGQQ</sequence>
<feature type="domain" description="Toxin co-regulated pilus biosynthesis protein Q C-terminal" evidence="1">
    <location>
        <begin position="2"/>
        <end position="78"/>
    </location>
</feature>
<protein>
    <recommendedName>
        <fullName evidence="1">Toxin co-regulated pilus biosynthesis protein Q C-terminal domain-containing protein</fullName>
    </recommendedName>
</protein>
<organism evidence="2 3">
    <name type="scientific">Chromobacterium amazonense</name>
    <dbReference type="NCBI Taxonomy" id="1382803"/>
    <lineage>
        <taxon>Bacteria</taxon>
        <taxon>Pseudomonadati</taxon>
        <taxon>Pseudomonadota</taxon>
        <taxon>Betaproteobacteria</taxon>
        <taxon>Neisseriales</taxon>
        <taxon>Chromobacteriaceae</taxon>
        <taxon>Chromobacterium</taxon>
    </lineage>
</organism>
<proteinExistence type="predicted"/>
<dbReference type="EMBL" id="MTBD01000022">
    <property type="protein sequence ID" value="PRP70952.1"/>
    <property type="molecule type" value="Genomic_DNA"/>
</dbReference>